<keyword evidence="4" id="KW-0732">Signal</keyword>
<feature type="domain" description="Glycoside hydrolase family 29 N-terminal" evidence="7">
    <location>
        <begin position="18"/>
        <end position="328"/>
    </location>
</feature>
<keyword evidence="5" id="KW-0378">Hydrolase</keyword>
<protein>
    <recommendedName>
        <fullName evidence="3">alpha-L-fucosidase</fullName>
        <ecNumber evidence="3">3.2.1.51</ecNumber>
    </recommendedName>
</protein>
<evidence type="ECO:0000256" key="1">
    <source>
        <dbReference type="ARBA" id="ARBA00004071"/>
    </source>
</evidence>
<dbReference type="EMBL" id="LT605205">
    <property type="protein sequence ID" value="SCD22239.1"/>
    <property type="molecule type" value="Genomic_DNA"/>
</dbReference>
<sequence>MKLKIGLILCCCAVLLSAQEKPSQEWLDRKFSMFIHFGLYSVYGGVYEGEPVTRGYSEQIQSFAGIFSDWYGNTANEFDPVNWDPDSIVSLAKEAGMGSIVFTSKHHDGFCMYHSAHTDYNIVDATPYGRDLMKELAEACERGGIAFGVYFSLIDWHFPQAYPISSHNADPLTPEHYAFNLKQVEEIMTNYGPLSEIWFDMGSLTPEQSKGLYELVNRLQPQCMISGRLGNDYVDFSVMGDNEYPDYQIGVPWQTAASMFDETWGYRSWQERGEVQPKVREKIESLIKVVSRGGNFLLNIGPKGDGSVVEFEREVLLEIGKWVRSNNEAIYGTHANPFHQPFAWGDITTKEGNLFAFVERMPASGKIELSGFNGKVSGVCLLSSGDLLSYSQNKEQLEIDLSAVSAGEAVPVLKITFEDGYSVIPPSVVTNGILTPRNAVCLFGHSSLNYYAGYKSIIGYDWMLRSRKSSVPPQITFTDNEKGRKIELEIDGRKQSVTLEADASETARLSRNSVKWGNLYRKPGRGVFGNVEEEGIPWVDVNAAGSRWVAVDDFLYGESHTERTLPRASVVFLQELESVREQTAAVKIKSGNAVYILLNGEYVTAHFSPERIKQQDEIVLLPLKKGQNQLIIKYYNGFEKELTYGITPLNEWTVYTQKLSPVTLGRGDEHRISIRSADSSSNVSPLRLNNINLILR</sequence>
<dbReference type="Gene3D" id="3.20.20.80">
    <property type="entry name" value="Glycosidases"/>
    <property type="match status" value="1"/>
</dbReference>
<organism evidence="8 9">
    <name type="scientific">Proteiniphilum saccharofermentans</name>
    <dbReference type="NCBI Taxonomy" id="1642647"/>
    <lineage>
        <taxon>Bacteria</taxon>
        <taxon>Pseudomonadati</taxon>
        <taxon>Bacteroidota</taxon>
        <taxon>Bacteroidia</taxon>
        <taxon>Bacteroidales</taxon>
        <taxon>Dysgonomonadaceae</taxon>
        <taxon>Proteiniphilum</taxon>
    </lineage>
</organism>
<dbReference type="InterPro" id="IPR057739">
    <property type="entry name" value="Glyco_hydro_29_N"/>
</dbReference>
<keyword evidence="9" id="KW-1185">Reference proteome</keyword>
<evidence type="ECO:0000256" key="2">
    <source>
        <dbReference type="ARBA" id="ARBA00007951"/>
    </source>
</evidence>
<proteinExistence type="inferred from homology"/>
<dbReference type="GO" id="GO:0004560">
    <property type="term" value="F:alpha-L-fucosidase activity"/>
    <property type="evidence" value="ECO:0007669"/>
    <property type="project" value="InterPro"/>
</dbReference>
<evidence type="ECO:0000256" key="3">
    <source>
        <dbReference type="ARBA" id="ARBA00012662"/>
    </source>
</evidence>
<gene>
    <name evidence="8" type="ORF">PSM36_3456</name>
</gene>
<dbReference type="InterPro" id="IPR013780">
    <property type="entry name" value="Glyco_hydro_b"/>
</dbReference>
<comment type="similarity">
    <text evidence="2">Belongs to the glycosyl hydrolase 29 family.</text>
</comment>
<keyword evidence="6" id="KW-0326">Glycosidase</keyword>
<dbReference type="Gene3D" id="2.60.40.1180">
    <property type="entry name" value="Golgi alpha-mannosidase II"/>
    <property type="match status" value="1"/>
</dbReference>
<dbReference type="AlphaFoldDB" id="A0A1R3T816"/>
<dbReference type="GO" id="GO:0006004">
    <property type="term" value="P:fucose metabolic process"/>
    <property type="evidence" value="ECO:0007669"/>
    <property type="project" value="InterPro"/>
</dbReference>
<evidence type="ECO:0000313" key="8">
    <source>
        <dbReference type="EMBL" id="SCD22239.1"/>
    </source>
</evidence>
<dbReference type="KEGG" id="psac:PSM36_3456"/>
<evidence type="ECO:0000256" key="6">
    <source>
        <dbReference type="ARBA" id="ARBA00023295"/>
    </source>
</evidence>
<dbReference type="PANTHER" id="PTHR10030:SF37">
    <property type="entry name" value="ALPHA-L-FUCOSIDASE-RELATED"/>
    <property type="match status" value="1"/>
</dbReference>
<dbReference type="GO" id="GO:0016139">
    <property type="term" value="P:glycoside catabolic process"/>
    <property type="evidence" value="ECO:0007669"/>
    <property type="project" value="TreeGrafter"/>
</dbReference>
<dbReference type="SMART" id="SM00812">
    <property type="entry name" value="Alpha_L_fucos"/>
    <property type="match status" value="1"/>
</dbReference>
<evidence type="ECO:0000256" key="4">
    <source>
        <dbReference type="ARBA" id="ARBA00022729"/>
    </source>
</evidence>
<reference evidence="8 9" key="1">
    <citation type="submission" date="2016-08" db="EMBL/GenBank/DDBJ databases">
        <authorList>
            <person name="Seilhamer J.J."/>
        </authorList>
    </citation>
    <scope>NUCLEOTIDE SEQUENCE [LARGE SCALE GENOMIC DNA]</scope>
    <source>
        <strain evidence="8">M3/6</strain>
    </source>
</reference>
<dbReference type="GO" id="GO:0005764">
    <property type="term" value="C:lysosome"/>
    <property type="evidence" value="ECO:0007669"/>
    <property type="project" value="TreeGrafter"/>
</dbReference>
<dbReference type="EC" id="3.2.1.51" evidence="3"/>
<dbReference type="PRINTS" id="PR00741">
    <property type="entry name" value="GLHYDRLASE29"/>
</dbReference>
<name>A0A1R3T816_9BACT</name>
<evidence type="ECO:0000313" key="9">
    <source>
        <dbReference type="Proteomes" id="UP000187464"/>
    </source>
</evidence>
<dbReference type="STRING" id="1642647.PSM36_3456"/>
<comment type="function">
    <text evidence="1">Alpha-L-fucosidase is responsible for hydrolyzing the alpha-1,6-linked fucose joined to the reducing-end N-acetylglucosamine of the carbohydrate moieties of glycoproteins.</text>
</comment>
<dbReference type="InterPro" id="IPR017853">
    <property type="entry name" value="GH"/>
</dbReference>
<dbReference type="InterPro" id="IPR000933">
    <property type="entry name" value="Glyco_hydro_29"/>
</dbReference>
<dbReference type="Pfam" id="PF01120">
    <property type="entry name" value="Alpha_L_fucos"/>
    <property type="match status" value="1"/>
</dbReference>
<dbReference type="RefSeq" id="WP_076931907.1">
    <property type="nucleotide sequence ID" value="NZ_LT605205.1"/>
</dbReference>
<accession>A0A1R3T816</accession>
<evidence type="ECO:0000259" key="7">
    <source>
        <dbReference type="Pfam" id="PF01120"/>
    </source>
</evidence>
<dbReference type="InterPro" id="IPR016286">
    <property type="entry name" value="FUC_metazoa-typ"/>
</dbReference>
<dbReference type="SUPFAM" id="SSF51445">
    <property type="entry name" value="(Trans)glycosidases"/>
    <property type="match status" value="1"/>
</dbReference>
<dbReference type="PANTHER" id="PTHR10030">
    <property type="entry name" value="ALPHA-L-FUCOSIDASE"/>
    <property type="match status" value="1"/>
</dbReference>
<evidence type="ECO:0000256" key="5">
    <source>
        <dbReference type="ARBA" id="ARBA00022801"/>
    </source>
</evidence>
<dbReference type="Proteomes" id="UP000187464">
    <property type="component" value="Chromosome I"/>
</dbReference>